<dbReference type="InterPro" id="IPR042099">
    <property type="entry name" value="ANL_N_sf"/>
</dbReference>
<proteinExistence type="inferred from homology"/>
<evidence type="ECO:0000259" key="7">
    <source>
        <dbReference type="Pfam" id="PF13193"/>
    </source>
</evidence>
<dbReference type="Pfam" id="PF00501">
    <property type="entry name" value="AMP-binding"/>
    <property type="match status" value="1"/>
</dbReference>
<evidence type="ECO:0000313" key="9">
    <source>
        <dbReference type="Proteomes" id="UP000551327"/>
    </source>
</evidence>
<evidence type="ECO:0000259" key="6">
    <source>
        <dbReference type="Pfam" id="PF00501"/>
    </source>
</evidence>
<name>A0A7X1KRL2_9SPHN</name>
<evidence type="ECO:0000313" key="8">
    <source>
        <dbReference type="EMBL" id="MBC2670740.1"/>
    </source>
</evidence>
<sequence length="543" mass="58743">MLGLMQDWPLTVDRMIDHAATVHGAREVVTRRLDGSLHRTTYRDIRDRAQRLSAALQGLGIGVGDRVSTLAWNSERHVECWFGTMGIGAVLHTLNPRLHPAQLAWIARDAGSRVLVLDTTFVPLVEAIREHLPFEHYVIIADAADMPAKSLGALCYEDWLAAASGPVRWGGFDERSACGLCYTSGTTGDPKGVLYSHRSNVLHGMIGMSGGGIGVSAQDTVLPVVPMFHANAWGLVFSCPAAGAKLVMPGARLDGASVYELLDRERVTLTAAVPTVWLALLQYLRQEQLKLPWLRRVVIGGAALPETILRGFEDEFGVEVIHAWGMTETSPIGTVCTLPAALAEADHERQIAYRLKQGRPPFGVELKLVDEAGAELPWDGETQGRLLVRGAAVASGYLNGAGGQILDADGFFDSGDVATIDPHGTMQITDRAKDVIKSGGEWISSIELENLALLHPGVANAAAIGVPDPKWDERPVLVIEPRPGATVTADELRALLDGRVARWWMPDDYLFVETIPLGATGKVNKLLLREQIRARYTPAAAAE</sequence>
<dbReference type="FunFam" id="3.30.300.30:FF:000008">
    <property type="entry name" value="2,3-dihydroxybenzoate-AMP ligase"/>
    <property type="match status" value="1"/>
</dbReference>
<evidence type="ECO:0000256" key="3">
    <source>
        <dbReference type="ARBA" id="ARBA00051915"/>
    </source>
</evidence>
<reference evidence="8 9" key="1">
    <citation type="submission" date="2020-08" db="EMBL/GenBank/DDBJ databases">
        <title>The genome sequence of type strain Novosphingobium piscinae KCTC 42194.</title>
        <authorList>
            <person name="Liu Y."/>
        </authorList>
    </citation>
    <scope>NUCLEOTIDE SEQUENCE [LARGE SCALE GENOMIC DNA]</scope>
    <source>
        <strain evidence="8 9">KCTC 42194</strain>
    </source>
</reference>
<comment type="caution">
    <text evidence="8">The sequence shown here is derived from an EMBL/GenBank/DDBJ whole genome shotgun (WGS) entry which is preliminary data.</text>
</comment>
<comment type="catalytic activity">
    <reaction evidence="3">
        <text>3-(methylsulfanyl)propanoate + ATP + CoA = 3-(methylsulfanyl)propanoyl-CoA + AMP + diphosphate</text>
        <dbReference type="Rhea" id="RHEA:43052"/>
        <dbReference type="ChEBI" id="CHEBI:30616"/>
        <dbReference type="ChEBI" id="CHEBI:33019"/>
        <dbReference type="ChEBI" id="CHEBI:49016"/>
        <dbReference type="ChEBI" id="CHEBI:57287"/>
        <dbReference type="ChEBI" id="CHEBI:82815"/>
        <dbReference type="ChEBI" id="CHEBI:456215"/>
        <dbReference type="EC" id="6.2.1.44"/>
    </reaction>
    <physiologicalReaction direction="left-to-right" evidence="3">
        <dbReference type="Rhea" id="RHEA:43053"/>
    </physiologicalReaction>
</comment>
<gene>
    <name evidence="8" type="ORF">H7F53_16430</name>
</gene>
<evidence type="ECO:0000256" key="2">
    <source>
        <dbReference type="ARBA" id="ARBA00022598"/>
    </source>
</evidence>
<comment type="similarity">
    <text evidence="1">Belongs to the ATP-dependent AMP-binding enzyme family.</text>
</comment>
<keyword evidence="2 8" id="KW-0436">Ligase</keyword>
<dbReference type="NCBIfam" id="NF004837">
    <property type="entry name" value="PRK06187.1"/>
    <property type="match status" value="1"/>
</dbReference>
<feature type="domain" description="AMP-dependent synthetase/ligase" evidence="6">
    <location>
        <begin position="17"/>
        <end position="398"/>
    </location>
</feature>
<dbReference type="InterPro" id="IPR045851">
    <property type="entry name" value="AMP-bd_C_sf"/>
</dbReference>
<dbReference type="GO" id="GO:0016877">
    <property type="term" value="F:ligase activity, forming carbon-sulfur bonds"/>
    <property type="evidence" value="ECO:0007669"/>
    <property type="project" value="UniProtKB-ARBA"/>
</dbReference>
<dbReference type="PANTHER" id="PTHR43767:SF11">
    <property type="entry name" value="MEDIUM-CHAIN-FATTY-ACID--COA LIGASE"/>
    <property type="match status" value="1"/>
</dbReference>
<feature type="domain" description="AMP-binding enzyme C-terminal" evidence="7">
    <location>
        <begin position="447"/>
        <end position="522"/>
    </location>
</feature>
<protein>
    <recommendedName>
        <fullName evidence="5">3-methylmercaptopropionyl-CoA ligase</fullName>
        <ecNumber evidence="4">6.2.1.44</ecNumber>
    </recommendedName>
</protein>
<dbReference type="EC" id="6.2.1.44" evidence="4"/>
<dbReference type="InterPro" id="IPR050237">
    <property type="entry name" value="ATP-dep_AMP-bd_enzyme"/>
</dbReference>
<evidence type="ECO:0000256" key="1">
    <source>
        <dbReference type="ARBA" id="ARBA00006432"/>
    </source>
</evidence>
<dbReference type="NCBIfam" id="NF004674">
    <property type="entry name" value="PRK06018.1"/>
    <property type="match status" value="1"/>
</dbReference>
<dbReference type="AlphaFoldDB" id="A0A7X1KRL2"/>
<dbReference type="SUPFAM" id="SSF56801">
    <property type="entry name" value="Acetyl-CoA synthetase-like"/>
    <property type="match status" value="1"/>
</dbReference>
<evidence type="ECO:0000256" key="5">
    <source>
        <dbReference type="ARBA" id="ARBA00067668"/>
    </source>
</evidence>
<keyword evidence="9" id="KW-1185">Reference proteome</keyword>
<dbReference type="InterPro" id="IPR020845">
    <property type="entry name" value="AMP-binding_CS"/>
</dbReference>
<dbReference type="Pfam" id="PF13193">
    <property type="entry name" value="AMP-binding_C"/>
    <property type="match status" value="1"/>
</dbReference>
<accession>A0A7X1KRL2</accession>
<dbReference type="PANTHER" id="PTHR43767">
    <property type="entry name" value="LONG-CHAIN-FATTY-ACID--COA LIGASE"/>
    <property type="match status" value="1"/>
</dbReference>
<dbReference type="InterPro" id="IPR000873">
    <property type="entry name" value="AMP-dep_synth/lig_dom"/>
</dbReference>
<organism evidence="8 9">
    <name type="scientific">Novosphingobium piscinae</name>
    <dbReference type="NCBI Taxonomy" id="1507448"/>
    <lineage>
        <taxon>Bacteria</taxon>
        <taxon>Pseudomonadati</taxon>
        <taxon>Pseudomonadota</taxon>
        <taxon>Alphaproteobacteria</taxon>
        <taxon>Sphingomonadales</taxon>
        <taxon>Sphingomonadaceae</taxon>
        <taxon>Novosphingobium</taxon>
    </lineage>
</organism>
<dbReference type="Gene3D" id="3.40.50.12780">
    <property type="entry name" value="N-terminal domain of ligase-like"/>
    <property type="match status" value="1"/>
</dbReference>
<dbReference type="Proteomes" id="UP000551327">
    <property type="component" value="Unassembled WGS sequence"/>
</dbReference>
<dbReference type="RefSeq" id="WP_185680597.1">
    <property type="nucleotide sequence ID" value="NZ_JACLAX010000027.1"/>
</dbReference>
<dbReference type="InterPro" id="IPR025110">
    <property type="entry name" value="AMP-bd_C"/>
</dbReference>
<dbReference type="EMBL" id="JACLAX010000027">
    <property type="protein sequence ID" value="MBC2670740.1"/>
    <property type="molecule type" value="Genomic_DNA"/>
</dbReference>
<dbReference type="CDD" id="cd12119">
    <property type="entry name" value="ttLC_FACS_AlkK_like"/>
    <property type="match status" value="1"/>
</dbReference>
<dbReference type="PROSITE" id="PS00455">
    <property type="entry name" value="AMP_BINDING"/>
    <property type="match status" value="1"/>
</dbReference>
<dbReference type="Gene3D" id="3.30.300.30">
    <property type="match status" value="1"/>
</dbReference>
<evidence type="ECO:0000256" key="4">
    <source>
        <dbReference type="ARBA" id="ARBA00066616"/>
    </source>
</evidence>